<comment type="catalytic activity">
    <reaction evidence="5 6">
        <text>5-amino-1-(5-phospho-beta-D-ribosyl)imidazole + hydrogencarbonate + ATP = 5-carboxyamino-1-(5-phospho-D-ribosyl)imidazole + ADP + phosphate + 2 H(+)</text>
        <dbReference type="Rhea" id="RHEA:19317"/>
        <dbReference type="ChEBI" id="CHEBI:15378"/>
        <dbReference type="ChEBI" id="CHEBI:17544"/>
        <dbReference type="ChEBI" id="CHEBI:30616"/>
        <dbReference type="ChEBI" id="CHEBI:43474"/>
        <dbReference type="ChEBI" id="CHEBI:58730"/>
        <dbReference type="ChEBI" id="CHEBI:137981"/>
        <dbReference type="ChEBI" id="CHEBI:456216"/>
        <dbReference type="EC" id="6.3.4.18"/>
    </reaction>
</comment>
<evidence type="ECO:0000256" key="6">
    <source>
        <dbReference type="RuleBase" id="RU361200"/>
    </source>
</evidence>
<dbReference type="GO" id="GO:0005524">
    <property type="term" value="F:ATP binding"/>
    <property type="evidence" value="ECO:0007669"/>
    <property type="project" value="UniProtKB-UniRule"/>
</dbReference>
<dbReference type="PANTHER" id="PTHR11609">
    <property type="entry name" value="PURINE BIOSYNTHESIS PROTEIN 6/7, PUR6/7"/>
    <property type="match status" value="1"/>
</dbReference>
<evidence type="ECO:0000259" key="7">
    <source>
        <dbReference type="PROSITE" id="PS50975"/>
    </source>
</evidence>
<dbReference type="FunFam" id="3.30.470.20:FF:000029">
    <property type="entry name" value="N5-carboxyaminoimidazole ribonucleotide synthase"/>
    <property type="match status" value="1"/>
</dbReference>
<proteinExistence type="inferred from homology"/>
<accession>A0A0U2XNP5</accession>
<evidence type="ECO:0000313" key="8">
    <source>
        <dbReference type="EMBL" id="ALS74707.1"/>
    </source>
</evidence>
<evidence type="ECO:0000256" key="4">
    <source>
        <dbReference type="ARBA" id="ARBA00022840"/>
    </source>
</evidence>
<feature type="binding site" evidence="5">
    <location>
        <begin position="182"/>
        <end position="185"/>
    </location>
    <ligand>
        <name>ATP</name>
        <dbReference type="ChEBI" id="CHEBI:30616"/>
    </ligand>
</feature>
<evidence type="ECO:0000256" key="5">
    <source>
        <dbReference type="HAMAP-Rule" id="MF_01928"/>
    </source>
</evidence>
<dbReference type="EMBL" id="CP013659">
    <property type="protein sequence ID" value="ALS74707.1"/>
    <property type="molecule type" value="Genomic_DNA"/>
</dbReference>
<gene>
    <name evidence="5 6" type="primary">purK</name>
    <name evidence="8" type="ORF">AUC31_05465</name>
</gene>
<sequence>MTRTILPGQTIGIIGGGQLGRMMALAAKEAGFKIAVLDPGMDSPTGQVADIQIVAPFNDSEALEELAEVSDVITYEFENIDVDGLRHLAEIAYVPQGAELIGVTQNRIFEKKEIREAGVPIANYIEASTFEELKSRIETLDYPFVVKTARGGYDGKGQQIVENADQLSEAEDLFQNGDCVAEAFIDFTMEISVVIQRNTLGETAILPIGENIHKHHILHQTIVPARVGEETLTKAKKAAEAIAEHLQMVGTLAVEMFVLPDGEILVNELAPRPHNSGHYSIEATNISQFHQHIRAICGWPLREPKLWSSAVMVNVLGEHVAPLTTKIAHYPDWSIHLYGKDEAKHKRKMGHVTILTEDIDRTLNEIDASGIWPE</sequence>
<dbReference type="Pfam" id="PF17769">
    <property type="entry name" value="PurK_C"/>
    <property type="match status" value="1"/>
</dbReference>
<dbReference type="RefSeq" id="WP_058381414.1">
    <property type="nucleotide sequence ID" value="NZ_CP013659.2"/>
</dbReference>
<dbReference type="Proteomes" id="UP000067683">
    <property type="component" value="Chromosome"/>
</dbReference>
<dbReference type="SUPFAM" id="SSF51246">
    <property type="entry name" value="Rudiment single hybrid motif"/>
    <property type="match status" value="1"/>
</dbReference>
<evidence type="ECO:0000256" key="3">
    <source>
        <dbReference type="ARBA" id="ARBA00022755"/>
    </source>
</evidence>
<dbReference type="AlphaFoldDB" id="A0A0U2XNP5"/>
<dbReference type="InterPro" id="IPR016185">
    <property type="entry name" value="PreATP-grasp_dom_sf"/>
</dbReference>
<dbReference type="SUPFAM" id="SSF56059">
    <property type="entry name" value="Glutathione synthetase ATP-binding domain-like"/>
    <property type="match status" value="1"/>
</dbReference>
<evidence type="ECO:0000256" key="2">
    <source>
        <dbReference type="ARBA" id="ARBA00022741"/>
    </source>
</evidence>
<dbReference type="PROSITE" id="PS50975">
    <property type="entry name" value="ATP_GRASP"/>
    <property type="match status" value="1"/>
</dbReference>
<dbReference type="NCBIfam" id="NF004676">
    <property type="entry name" value="PRK06019.1-2"/>
    <property type="match status" value="1"/>
</dbReference>
<evidence type="ECO:0000256" key="1">
    <source>
        <dbReference type="ARBA" id="ARBA00022598"/>
    </source>
</evidence>
<dbReference type="Gene3D" id="3.30.470.20">
    <property type="entry name" value="ATP-grasp fold, B domain"/>
    <property type="match status" value="1"/>
</dbReference>
<feature type="binding site" evidence="5">
    <location>
        <position position="190"/>
    </location>
    <ligand>
        <name>ATP</name>
        <dbReference type="ChEBI" id="CHEBI:30616"/>
    </ligand>
</feature>
<dbReference type="NCBIfam" id="NF004679">
    <property type="entry name" value="PRK06019.1-5"/>
    <property type="match status" value="1"/>
</dbReference>
<dbReference type="GO" id="GO:0006189">
    <property type="term" value="P:'de novo' IMP biosynthetic process"/>
    <property type="evidence" value="ECO:0007669"/>
    <property type="project" value="UniProtKB-UniRule"/>
</dbReference>
<dbReference type="InterPro" id="IPR005875">
    <property type="entry name" value="PurK"/>
</dbReference>
<keyword evidence="4 5" id="KW-0067">ATP-binding</keyword>
<feature type="domain" description="ATP-grasp" evidence="7">
    <location>
        <begin position="111"/>
        <end position="297"/>
    </location>
</feature>
<keyword evidence="1 5" id="KW-0436">Ligase</keyword>
<comment type="function">
    <text evidence="6">Catalyzes the ATP-dependent conversion of 5-aminoimidazole ribonucleotide (AIR) and HCO(3)- to N5-carboxyaminoimidazole ribonucleotide (N5-CAIR).</text>
</comment>
<dbReference type="OrthoDB" id="9804625at2"/>
<feature type="binding site" evidence="5">
    <location>
        <begin position="267"/>
        <end position="268"/>
    </location>
    <ligand>
        <name>ATP</name>
        <dbReference type="ChEBI" id="CHEBI:30616"/>
    </ligand>
</feature>
<evidence type="ECO:0000313" key="9">
    <source>
        <dbReference type="Proteomes" id="UP000067683"/>
    </source>
</evidence>
<feature type="binding site" evidence="5">
    <location>
        <position position="107"/>
    </location>
    <ligand>
        <name>ATP</name>
        <dbReference type="ChEBI" id="CHEBI:30616"/>
    </ligand>
</feature>
<keyword evidence="9" id="KW-1185">Reference proteome</keyword>
<organism evidence="8 9">
    <name type="scientific">Planococcus rifietoensis</name>
    <dbReference type="NCBI Taxonomy" id="200991"/>
    <lineage>
        <taxon>Bacteria</taxon>
        <taxon>Bacillati</taxon>
        <taxon>Bacillota</taxon>
        <taxon>Bacilli</taxon>
        <taxon>Bacillales</taxon>
        <taxon>Caryophanaceae</taxon>
        <taxon>Planococcus</taxon>
    </lineage>
</organism>
<dbReference type="InterPro" id="IPR040686">
    <property type="entry name" value="PurK_C"/>
</dbReference>
<feature type="binding site" evidence="5">
    <location>
        <position position="213"/>
    </location>
    <ligand>
        <name>ATP</name>
        <dbReference type="ChEBI" id="CHEBI:30616"/>
    </ligand>
</feature>
<name>A0A0U2XNP5_9BACL</name>
<dbReference type="NCBIfam" id="NF004675">
    <property type="entry name" value="PRK06019.1-1"/>
    <property type="match status" value="1"/>
</dbReference>
<dbReference type="GO" id="GO:0046872">
    <property type="term" value="F:metal ion binding"/>
    <property type="evidence" value="ECO:0007669"/>
    <property type="project" value="InterPro"/>
</dbReference>
<dbReference type="Pfam" id="PF22660">
    <property type="entry name" value="RS_preATP-grasp-like"/>
    <property type="match status" value="1"/>
</dbReference>
<comment type="pathway">
    <text evidence="5 6">Purine metabolism; IMP biosynthesis via de novo pathway; 5-amino-1-(5-phospho-D-ribosyl)imidazole-4-carboxylate from 5-amino-1-(5-phospho-D-ribosyl)imidazole (N5-CAIR route): step 1/2.</text>
</comment>
<keyword evidence="2 5" id="KW-0547">Nucleotide-binding</keyword>
<dbReference type="InterPro" id="IPR013815">
    <property type="entry name" value="ATP_grasp_subdomain_1"/>
</dbReference>
<feature type="binding site" evidence="5">
    <location>
        <begin position="152"/>
        <end position="158"/>
    </location>
    <ligand>
        <name>ATP</name>
        <dbReference type="ChEBI" id="CHEBI:30616"/>
    </ligand>
</feature>
<dbReference type="InterPro" id="IPR011761">
    <property type="entry name" value="ATP-grasp"/>
</dbReference>
<dbReference type="SUPFAM" id="SSF52440">
    <property type="entry name" value="PreATP-grasp domain"/>
    <property type="match status" value="1"/>
</dbReference>
<dbReference type="HAMAP" id="MF_01928">
    <property type="entry name" value="PurK"/>
    <property type="match status" value="1"/>
</dbReference>
<dbReference type="Gene3D" id="3.30.1490.20">
    <property type="entry name" value="ATP-grasp fold, A domain"/>
    <property type="match status" value="1"/>
</dbReference>
<dbReference type="GO" id="GO:0004638">
    <property type="term" value="F:phosphoribosylaminoimidazole carboxylase activity"/>
    <property type="evidence" value="ECO:0007669"/>
    <property type="project" value="InterPro"/>
</dbReference>
<keyword evidence="3 5" id="KW-0658">Purine biosynthesis</keyword>
<dbReference type="Pfam" id="PF02222">
    <property type="entry name" value="ATP-grasp"/>
    <property type="match status" value="1"/>
</dbReference>
<dbReference type="KEGG" id="prt:AUC31_05465"/>
<dbReference type="STRING" id="200991.AUC31_05465"/>
<reference evidence="8" key="1">
    <citation type="submission" date="2016-01" db="EMBL/GenBank/DDBJ databases">
        <title>Complete genome of Planococcus rifietoensis type strain M8.</title>
        <authorList>
            <person name="See-Too W.S."/>
        </authorList>
    </citation>
    <scope>NUCLEOTIDE SEQUENCE [LARGE SCALE GENOMIC DNA]</scope>
    <source>
        <strain evidence="8">M8</strain>
    </source>
</reference>
<dbReference type="PANTHER" id="PTHR11609:SF5">
    <property type="entry name" value="PHOSPHORIBOSYLAMINOIMIDAZOLE CARBOXYLASE"/>
    <property type="match status" value="1"/>
</dbReference>
<dbReference type="FunFam" id="3.40.50.20:FF:000016">
    <property type="entry name" value="N5-carboxyaminoimidazole ribonucleotide synthase"/>
    <property type="match status" value="1"/>
</dbReference>
<dbReference type="UniPathway" id="UPA00074">
    <property type="reaction ID" value="UER00942"/>
</dbReference>
<dbReference type="GO" id="GO:0034028">
    <property type="term" value="F:5-(carboxyamino)imidazole ribonucleotide synthase activity"/>
    <property type="evidence" value="ECO:0007669"/>
    <property type="project" value="UniProtKB-UniRule"/>
</dbReference>
<dbReference type="Gene3D" id="3.40.50.20">
    <property type="match status" value="1"/>
</dbReference>
<feature type="binding site" evidence="5">
    <location>
        <position position="147"/>
    </location>
    <ligand>
        <name>ATP</name>
        <dbReference type="ChEBI" id="CHEBI:30616"/>
    </ligand>
</feature>
<comment type="subunit">
    <text evidence="5 6">Homodimer.</text>
</comment>
<protein>
    <recommendedName>
        <fullName evidence="5 6">N5-carboxyaminoimidazole ribonucleotide synthase</fullName>
        <shortName evidence="5 6">N5-CAIR synthase</shortName>
        <ecNumber evidence="5 6">6.3.4.18</ecNumber>
    </recommendedName>
    <alternativeName>
        <fullName evidence="5 6">5-(carboxyamino)imidazole ribonucleotide synthetase</fullName>
    </alternativeName>
</protein>
<dbReference type="InterPro" id="IPR054350">
    <property type="entry name" value="PurT/PurK_preATP-grasp"/>
</dbReference>
<dbReference type="EC" id="6.3.4.18" evidence="5 6"/>
<dbReference type="NCBIfam" id="TIGR01161">
    <property type="entry name" value="purK"/>
    <property type="match status" value="1"/>
</dbReference>
<comment type="similarity">
    <text evidence="5 6">Belongs to the PurK/PurT family.</text>
</comment>
<comment type="function">
    <text evidence="5">Catalyzes the ATP-dependent conversion of 5-aminoimidazole ribonucleotide (AIR) and HCO(3)(-) to N5-carboxyaminoimidazole ribonucleotide (N5-CAIR).</text>
</comment>
<dbReference type="InterPro" id="IPR011054">
    <property type="entry name" value="Rudment_hybrid_motif"/>
</dbReference>
<dbReference type="GO" id="GO:0005829">
    <property type="term" value="C:cytosol"/>
    <property type="evidence" value="ECO:0007669"/>
    <property type="project" value="TreeGrafter"/>
</dbReference>
<dbReference type="InterPro" id="IPR003135">
    <property type="entry name" value="ATP-grasp_carboxylate-amine"/>
</dbReference>